<evidence type="ECO:0000313" key="2">
    <source>
        <dbReference type="EMBL" id="CAE8645416.1"/>
    </source>
</evidence>
<evidence type="ECO:0000313" key="1">
    <source>
        <dbReference type="EMBL" id="CAE8639966.1"/>
    </source>
</evidence>
<protein>
    <submittedName>
        <fullName evidence="1">Uncharacterized protein</fullName>
    </submittedName>
</protein>
<name>A0A813HR35_POLGL</name>
<keyword evidence="3" id="KW-1185">Reference proteome</keyword>
<dbReference type="AlphaFoldDB" id="A0A813HR35"/>
<gene>
    <name evidence="1" type="ORF">PGLA1383_LOCUS54940</name>
    <name evidence="2" type="ORF">PGLA2088_LOCUS3884</name>
</gene>
<accession>A0A813HR35</accession>
<sequence length="220" mass="24988">MVWYSTGYVLQLARTAAARDHSPIAFDFEYRTWFQDTNISNKFNTEAMMTAVPADIRGFQANLDQLLYGVCDAIQDEVSSTAAVDQLLHVLNFSLQAQLRLSFPAVPCQRFSYSAETRELSQQYYDFRRRIAQHFLSSRRTVPAELLERQHEIITALTRARRQEHRAHRATLIEALRQACTLAIRGMSGDLLGFSLALTLVHDHGTMDMFLAVSLPFGNG</sequence>
<dbReference type="EMBL" id="CAJNNV010032430">
    <property type="protein sequence ID" value="CAE8639966.1"/>
    <property type="molecule type" value="Genomic_DNA"/>
</dbReference>
<dbReference type="Proteomes" id="UP000654075">
    <property type="component" value="Unassembled WGS sequence"/>
</dbReference>
<dbReference type="EMBL" id="CAJNNW010003474">
    <property type="protein sequence ID" value="CAE8645416.1"/>
    <property type="molecule type" value="Genomic_DNA"/>
</dbReference>
<organism evidence="1 3">
    <name type="scientific">Polarella glacialis</name>
    <name type="common">Dinoflagellate</name>
    <dbReference type="NCBI Taxonomy" id="89957"/>
    <lineage>
        <taxon>Eukaryota</taxon>
        <taxon>Sar</taxon>
        <taxon>Alveolata</taxon>
        <taxon>Dinophyceae</taxon>
        <taxon>Suessiales</taxon>
        <taxon>Suessiaceae</taxon>
        <taxon>Polarella</taxon>
    </lineage>
</organism>
<comment type="caution">
    <text evidence="1">The sequence shown here is derived from an EMBL/GenBank/DDBJ whole genome shotgun (WGS) entry which is preliminary data.</text>
</comment>
<evidence type="ECO:0000313" key="3">
    <source>
        <dbReference type="Proteomes" id="UP000654075"/>
    </source>
</evidence>
<proteinExistence type="predicted"/>
<reference evidence="1" key="1">
    <citation type="submission" date="2021-02" db="EMBL/GenBank/DDBJ databases">
        <authorList>
            <person name="Dougan E. K."/>
            <person name="Rhodes N."/>
            <person name="Thang M."/>
            <person name="Chan C."/>
        </authorList>
    </citation>
    <scope>NUCLEOTIDE SEQUENCE</scope>
</reference>
<dbReference type="Proteomes" id="UP000626109">
    <property type="component" value="Unassembled WGS sequence"/>
</dbReference>